<accession>A0A7J7LLH7</accession>
<gene>
    <name evidence="1" type="ORF">GIB67_029700</name>
</gene>
<dbReference type="Proteomes" id="UP000541444">
    <property type="component" value="Unassembled WGS sequence"/>
</dbReference>
<evidence type="ECO:0000313" key="1">
    <source>
        <dbReference type="EMBL" id="KAF6143531.1"/>
    </source>
</evidence>
<dbReference type="EMBL" id="JACGCM010002205">
    <property type="protein sequence ID" value="KAF6143531.1"/>
    <property type="molecule type" value="Genomic_DNA"/>
</dbReference>
<comment type="caution">
    <text evidence="1">The sequence shown here is derived from an EMBL/GenBank/DDBJ whole genome shotgun (WGS) entry which is preliminary data.</text>
</comment>
<keyword evidence="2" id="KW-1185">Reference proteome</keyword>
<reference evidence="1 2" key="1">
    <citation type="journal article" date="2020" name="IScience">
        <title>Genome Sequencing of the Endangered Kingdonia uniflora (Circaeasteraceae, Ranunculales) Reveals Potential Mechanisms of Evolutionary Specialization.</title>
        <authorList>
            <person name="Sun Y."/>
            <person name="Deng T."/>
            <person name="Zhang A."/>
            <person name="Moore M.J."/>
            <person name="Landis J.B."/>
            <person name="Lin N."/>
            <person name="Zhang H."/>
            <person name="Zhang X."/>
            <person name="Huang J."/>
            <person name="Zhang X."/>
            <person name="Sun H."/>
            <person name="Wang H."/>
        </authorList>
    </citation>
    <scope>NUCLEOTIDE SEQUENCE [LARGE SCALE GENOMIC DNA]</scope>
    <source>
        <strain evidence="1">TB1705</strain>
        <tissue evidence="1">Leaf</tissue>
    </source>
</reference>
<sequence length="124" mass="13891">MTSYDYDGNLNIVTRKRSIGQLSYVRELYFLLIQLEAMNRLTYFLLRGVTVTAQPGTASTVPKAQRNGLYQVGLKGKAVNIASPDGTTPVEWMQTSLVAQKQQPLTWYKAYINAPHGHEPLTLC</sequence>
<organism evidence="1 2">
    <name type="scientific">Kingdonia uniflora</name>
    <dbReference type="NCBI Taxonomy" id="39325"/>
    <lineage>
        <taxon>Eukaryota</taxon>
        <taxon>Viridiplantae</taxon>
        <taxon>Streptophyta</taxon>
        <taxon>Embryophyta</taxon>
        <taxon>Tracheophyta</taxon>
        <taxon>Spermatophyta</taxon>
        <taxon>Magnoliopsida</taxon>
        <taxon>Ranunculales</taxon>
        <taxon>Circaeasteraceae</taxon>
        <taxon>Kingdonia</taxon>
    </lineage>
</organism>
<dbReference type="OrthoDB" id="1657402at2759"/>
<evidence type="ECO:0000313" key="2">
    <source>
        <dbReference type="Proteomes" id="UP000541444"/>
    </source>
</evidence>
<name>A0A7J7LLH7_9MAGN</name>
<protein>
    <submittedName>
        <fullName evidence="1">Uncharacterized protein</fullName>
    </submittedName>
</protein>
<proteinExistence type="predicted"/>
<dbReference type="AlphaFoldDB" id="A0A7J7LLH7"/>